<accession>A0A8H6I959</accession>
<sequence length="382" mass="41223">MLNVSDADPGNGVPLSIEFTFLKVQFKHLMAILTILGDTRRNGGNCSEGRIKSGRLYILRIIPKSFAPKSASDTRHGLVFLPNSPELQNKNFHLFPKPPSFPVPAHRLHASASLSLAVIRCQLEALGPTVYQWSQNHSSARRTTIRRLGAFPGSKATVTITLGALFTASSLPHAVETPLAGRRYVVSARSWLTVHPLVSKTTSEYPAHRKSICRLESYLTVPHPTPHNSNSPTLHYASSSLAGSRSVVFGRNNLNSPTLHYASSSLAGSRSVVFGAFTGLAFSPGALPPALTTGRRYVASGHFQPFSKTRFSGPQSMDISQFGATLEARISKLRADTGNGIGTVASHKHGSPLTRSAIDVFILLTELTEPSEHTARMTNVNA</sequence>
<comment type="caution">
    <text evidence="2">The sequence shown here is derived from an EMBL/GenBank/DDBJ whole genome shotgun (WGS) entry which is preliminary data.</text>
</comment>
<dbReference type="Proteomes" id="UP000521943">
    <property type="component" value="Unassembled WGS sequence"/>
</dbReference>
<name>A0A8H6I959_9AGAR</name>
<gene>
    <name evidence="1" type="ORF">DFP72DRAFT_843141</name>
    <name evidence="2" type="ORF">DFP72DRAFT_843144</name>
</gene>
<proteinExistence type="predicted"/>
<protein>
    <submittedName>
        <fullName evidence="2">Uncharacterized protein</fullName>
    </submittedName>
</protein>
<dbReference type="EMBL" id="JACGCI010000011">
    <property type="protein sequence ID" value="KAF6760869.1"/>
    <property type="molecule type" value="Genomic_DNA"/>
</dbReference>
<dbReference type="AlphaFoldDB" id="A0A8H6I959"/>
<dbReference type="EMBL" id="JACGCI010000011">
    <property type="protein sequence ID" value="KAF6760866.1"/>
    <property type="molecule type" value="Genomic_DNA"/>
</dbReference>
<evidence type="ECO:0000313" key="1">
    <source>
        <dbReference type="EMBL" id="KAF6760866.1"/>
    </source>
</evidence>
<keyword evidence="3" id="KW-1185">Reference proteome</keyword>
<reference evidence="2 3" key="1">
    <citation type="submission" date="2020-07" db="EMBL/GenBank/DDBJ databases">
        <title>Comparative genomics of pyrophilous fungi reveals a link between fire events and developmental genes.</title>
        <authorList>
            <consortium name="DOE Joint Genome Institute"/>
            <person name="Steindorff A.S."/>
            <person name="Carver A."/>
            <person name="Calhoun S."/>
            <person name="Stillman K."/>
            <person name="Liu H."/>
            <person name="Lipzen A."/>
            <person name="Pangilinan J."/>
            <person name="Labutti K."/>
            <person name="Bruns T.D."/>
            <person name="Grigoriev I.V."/>
        </authorList>
    </citation>
    <scope>NUCLEOTIDE SEQUENCE [LARGE SCALE GENOMIC DNA]</scope>
    <source>
        <strain evidence="2 3">CBS 144469</strain>
    </source>
</reference>
<organism evidence="2 3">
    <name type="scientific">Ephemerocybe angulata</name>
    <dbReference type="NCBI Taxonomy" id="980116"/>
    <lineage>
        <taxon>Eukaryota</taxon>
        <taxon>Fungi</taxon>
        <taxon>Dikarya</taxon>
        <taxon>Basidiomycota</taxon>
        <taxon>Agaricomycotina</taxon>
        <taxon>Agaricomycetes</taxon>
        <taxon>Agaricomycetidae</taxon>
        <taxon>Agaricales</taxon>
        <taxon>Agaricineae</taxon>
        <taxon>Psathyrellaceae</taxon>
        <taxon>Ephemerocybe</taxon>
    </lineage>
</organism>
<evidence type="ECO:0000313" key="3">
    <source>
        <dbReference type="Proteomes" id="UP000521943"/>
    </source>
</evidence>
<evidence type="ECO:0000313" key="2">
    <source>
        <dbReference type="EMBL" id="KAF6760869.1"/>
    </source>
</evidence>